<dbReference type="PANTHER" id="PTHR14741">
    <property type="entry name" value="S-ADENOSYLMETHIONINE-DEPENDENT METHYLTRANSFERASE RELATED"/>
    <property type="match status" value="1"/>
</dbReference>
<dbReference type="InterPro" id="IPR019012">
    <property type="entry name" value="RNA_cap_Gua-N2-MeTrfase"/>
</dbReference>
<protein>
    <recommendedName>
        <fullName evidence="1">Trimethylguanosine synthase</fullName>
    </recommendedName>
    <alternativeName>
        <fullName evidence="7">Cap-specific guanine-N(2) methyltransferase</fullName>
    </alternativeName>
</protein>
<dbReference type="PANTHER" id="PTHR14741:SF32">
    <property type="entry name" value="TRIMETHYLGUANOSINE SYNTHASE"/>
    <property type="match status" value="1"/>
</dbReference>
<dbReference type="AlphaFoldDB" id="A0A6G1S3W2"/>
<accession>A0A6G1S3W2</accession>
<comment type="catalytic activity">
    <reaction evidence="4">
        <text>a 5'-end (N(7)-methyl 5'-triphosphoguanosine)-ribonucleoside in snoRNA + S-adenosyl-L-methionine = a 5'-end (N(2),N(7)-dimethyl 5'-triphosphoguanosine)-ribonucleoside in snoRNA + S-adenosyl-L-homocysteine + H(+)</text>
        <dbReference type="Rhea" id="RHEA:78475"/>
        <dbReference type="Rhea" id="RHEA-COMP:19086"/>
        <dbReference type="Rhea" id="RHEA-COMP:19088"/>
        <dbReference type="ChEBI" id="CHEBI:15378"/>
        <dbReference type="ChEBI" id="CHEBI:57856"/>
        <dbReference type="ChEBI" id="CHEBI:59789"/>
        <dbReference type="ChEBI" id="CHEBI:156461"/>
        <dbReference type="ChEBI" id="CHEBI:172880"/>
    </reaction>
    <physiologicalReaction direction="left-to-right" evidence="4">
        <dbReference type="Rhea" id="RHEA:78476"/>
    </physiologicalReaction>
</comment>
<dbReference type="SUPFAM" id="SSF53335">
    <property type="entry name" value="S-adenosyl-L-methionine-dependent methyltransferases"/>
    <property type="match status" value="1"/>
</dbReference>
<dbReference type="CDD" id="cd02440">
    <property type="entry name" value="AdoMet_MTases"/>
    <property type="match status" value="1"/>
</dbReference>
<dbReference type="GO" id="GO:0005634">
    <property type="term" value="C:nucleus"/>
    <property type="evidence" value="ECO:0007669"/>
    <property type="project" value="TreeGrafter"/>
</dbReference>
<sequence length="248" mass="28306">MSPILKKRSLEKYWNQRYNLFSRYDDGVRLDDEAWWSVTPENIARHISERVHSSIGDGHTLIVDGFCGVGGNLIQFALYSPHARVIGCDINQDRLEMAKHNAKIYGVQHQCEFILGDFMDIMRSLRHRKVDAVFLSPPWGGVGYQEVKKYSLDLMTPNGYDIVQDCRKYITNNIAFLMPRNTDIDEVRDILLDEEHQEFEREENMVGRKVKTITLYFGGLVDQGIGLDGSGDGGASDDGYSNNDQYSL</sequence>
<comment type="catalytic activity">
    <reaction evidence="5">
        <text>a 5'-end (N(2),N(7)-dimethyl 5'-triphosphoguanosine)-ribonucleoside in snRNA + S-adenosyl-L-methionine = a 5'-end (N(2),N(2),N(7)-trimethyl 5'-triphosphoguanosine)-ribonucleoside in snRNA + S-adenosyl-L-homocysteine + H(+)</text>
        <dbReference type="Rhea" id="RHEA:78479"/>
        <dbReference type="Rhea" id="RHEA-COMP:19087"/>
        <dbReference type="Rhea" id="RHEA-COMP:19089"/>
        <dbReference type="ChEBI" id="CHEBI:15378"/>
        <dbReference type="ChEBI" id="CHEBI:57856"/>
        <dbReference type="ChEBI" id="CHEBI:59789"/>
        <dbReference type="ChEBI" id="CHEBI:167623"/>
        <dbReference type="ChEBI" id="CHEBI:172880"/>
    </reaction>
    <physiologicalReaction direction="left-to-right" evidence="5">
        <dbReference type="Rhea" id="RHEA:78480"/>
    </physiologicalReaction>
</comment>
<organism evidence="8">
    <name type="scientific">Aceria tosichella</name>
    <name type="common">wheat curl mite</name>
    <dbReference type="NCBI Taxonomy" id="561515"/>
    <lineage>
        <taxon>Eukaryota</taxon>
        <taxon>Metazoa</taxon>
        <taxon>Ecdysozoa</taxon>
        <taxon>Arthropoda</taxon>
        <taxon>Chelicerata</taxon>
        <taxon>Arachnida</taxon>
        <taxon>Acari</taxon>
        <taxon>Acariformes</taxon>
        <taxon>Trombidiformes</taxon>
        <taxon>Prostigmata</taxon>
        <taxon>Eupodina</taxon>
        <taxon>Eriophyoidea</taxon>
        <taxon>Eriophyidae</taxon>
        <taxon>Eriophyinae</taxon>
        <taxon>Aceriini</taxon>
        <taxon>Aceria</taxon>
    </lineage>
</organism>
<name>A0A6G1S3W2_9ACAR</name>
<evidence type="ECO:0000256" key="6">
    <source>
        <dbReference type="ARBA" id="ARBA00049075"/>
    </source>
</evidence>
<dbReference type="EMBL" id="GGYP01000413">
    <property type="protein sequence ID" value="MDE45184.1"/>
    <property type="molecule type" value="Transcribed_RNA"/>
</dbReference>
<evidence type="ECO:0000256" key="7">
    <source>
        <dbReference type="ARBA" id="ARBA00049790"/>
    </source>
</evidence>
<gene>
    <name evidence="8" type="primary">Tgs1</name>
    <name evidence="8" type="ORF">g.611</name>
</gene>
<comment type="catalytic activity">
    <reaction evidence="6">
        <text>a 5'-end (N(7)-methyl 5'-triphosphoguanosine)-ribonucleoside in snRNA + S-adenosyl-L-methionine = a 5'-end (N(2),N(7)-dimethyl 5'-triphosphoguanosine)-ribonucleoside in snRNA + S-adenosyl-L-homocysteine + H(+)</text>
        <dbReference type="Rhea" id="RHEA:78471"/>
        <dbReference type="Rhea" id="RHEA-COMP:19085"/>
        <dbReference type="Rhea" id="RHEA-COMP:19087"/>
        <dbReference type="ChEBI" id="CHEBI:15378"/>
        <dbReference type="ChEBI" id="CHEBI:57856"/>
        <dbReference type="ChEBI" id="CHEBI:59789"/>
        <dbReference type="ChEBI" id="CHEBI:156461"/>
        <dbReference type="ChEBI" id="CHEBI:172880"/>
    </reaction>
    <physiologicalReaction direction="left-to-right" evidence="6">
        <dbReference type="Rhea" id="RHEA:78472"/>
    </physiologicalReaction>
</comment>
<evidence type="ECO:0000256" key="4">
    <source>
        <dbReference type="ARBA" id="ARBA00048740"/>
    </source>
</evidence>
<evidence type="ECO:0000256" key="5">
    <source>
        <dbReference type="ARBA" id="ARBA00048763"/>
    </source>
</evidence>
<comment type="similarity">
    <text evidence="2">Belongs to the methyltransferase superfamily. Trimethylguanosine synthase family.</text>
</comment>
<reference evidence="8" key="1">
    <citation type="submission" date="2018-10" db="EMBL/GenBank/DDBJ databases">
        <title>Transcriptome assembly of Aceria tosichella (Wheat curl mite) Type 2.</title>
        <authorList>
            <person name="Scully E.D."/>
            <person name="Geib S.M."/>
            <person name="Palmer N.A."/>
            <person name="Gupta A.K."/>
            <person name="Sarath G."/>
            <person name="Tatineni S."/>
        </authorList>
    </citation>
    <scope>NUCLEOTIDE SEQUENCE</scope>
    <source>
        <strain evidence="8">LincolnNE</strain>
    </source>
</reference>
<dbReference type="GO" id="GO:0071164">
    <property type="term" value="F:RNA cap trimethylguanosine synthase activity"/>
    <property type="evidence" value="ECO:0007669"/>
    <property type="project" value="TreeGrafter"/>
</dbReference>
<proteinExistence type="inferred from homology"/>
<dbReference type="InterPro" id="IPR029063">
    <property type="entry name" value="SAM-dependent_MTases_sf"/>
</dbReference>
<evidence type="ECO:0000256" key="3">
    <source>
        <dbReference type="ARBA" id="ARBA00047418"/>
    </source>
</evidence>
<dbReference type="Pfam" id="PF09445">
    <property type="entry name" value="Methyltransf_15"/>
    <property type="match status" value="1"/>
</dbReference>
<evidence type="ECO:0000256" key="1">
    <source>
        <dbReference type="ARBA" id="ARBA00018517"/>
    </source>
</evidence>
<evidence type="ECO:0000313" key="8">
    <source>
        <dbReference type="EMBL" id="MDE45184.1"/>
    </source>
</evidence>
<dbReference type="Gene3D" id="3.40.50.150">
    <property type="entry name" value="Vaccinia Virus protein VP39"/>
    <property type="match status" value="1"/>
</dbReference>
<evidence type="ECO:0000256" key="2">
    <source>
        <dbReference type="ARBA" id="ARBA00025783"/>
    </source>
</evidence>
<comment type="catalytic activity">
    <reaction evidence="3">
        <text>a 5'-end (N(2),N(7)-dimethyl 5'-triphosphoguanosine)-ribonucleoside in snoRNA + S-adenosyl-L-methionine = a 5'-end (N(2),N(2),N(7)-trimethyl 5'-triphosphoguanosine)-ribonucleoside in snoRNA + S-adenosyl-L-homocysteine + H(+)</text>
        <dbReference type="Rhea" id="RHEA:78507"/>
        <dbReference type="Rhea" id="RHEA-COMP:19088"/>
        <dbReference type="Rhea" id="RHEA-COMP:19090"/>
        <dbReference type="ChEBI" id="CHEBI:15378"/>
        <dbReference type="ChEBI" id="CHEBI:57856"/>
        <dbReference type="ChEBI" id="CHEBI:59789"/>
        <dbReference type="ChEBI" id="CHEBI:167623"/>
        <dbReference type="ChEBI" id="CHEBI:172880"/>
    </reaction>
    <physiologicalReaction direction="left-to-right" evidence="3">
        <dbReference type="Rhea" id="RHEA:78508"/>
    </physiologicalReaction>
</comment>